<dbReference type="AlphaFoldDB" id="A0A5C8EMT0"/>
<comment type="caution">
    <text evidence="1">The sequence shown here is derived from an EMBL/GenBank/DDBJ whole genome shotgun (WGS) entry which is preliminary data.</text>
</comment>
<protein>
    <submittedName>
        <fullName evidence="1">Uncharacterized protein</fullName>
    </submittedName>
</protein>
<dbReference type="RefSeq" id="WP_147778531.1">
    <property type="nucleotide sequence ID" value="NZ_SAYD01000018.1"/>
</dbReference>
<name>A0A5C8EMT0_9SPIR</name>
<dbReference type="EMBL" id="SAYD01000018">
    <property type="protein sequence ID" value="TXJ39056.1"/>
    <property type="molecule type" value="Genomic_DNA"/>
</dbReference>
<evidence type="ECO:0000313" key="1">
    <source>
        <dbReference type="EMBL" id="TXJ39056.1"/>
    </source>
</evidence>
<accession>A0A5C8EMT0</accession>
<evidence type="ECO:0000313" key="2">
    <source>
        <dbReference type="Proteomes" id="UP000325002"/>
    </source>
</evidence>
<dbReference type="Proteomes" id="UP000325002">
    <property type="component" value="Unassembled WGS sequence"/>
</dbReference>
<proteinExistence type="predicted"/>
<sequence>MKEGVKERILEIINRTDLKDKEKIALIKFFILEDENELYYWRKKMKVKKEYLENDKNIIDFLEENQNREDFEIIDLNTNKKVSVQECVDIMIKNSSIYNDSEEDK</sequence>
<organism evidence="1 2">
    <name type="scientific">Brachyspira aalborgi</name>
    <dbReference type="NCBI Taxonomy" id="29522"/>
    <lineage>
        <taxon>Bacteria</taxon>
        <taxon>Pseudomonadati</taxon>
        <taxon>Spirochaetota</taxon>
        <taxon>Spirochaetia</taxon>
        <taxon>Brachyspirales</taxon>
        <taxon>Brachyspiraceae</taxon>
        <taxon>Brachyspira</taxon>
    </lineage>
</organism>
<gene>
    <name evidence="1" type="ORF">EPJ81_08055</name>
</gene>
<reference evidence="1 2" key="1">
    <citation type="journal article" date="1992" name="Lakartidningen">
        <title>[Penicillin V and not amoxicillin is the first choice preparation in acute otitis].</title>
        <authorList>
            <person name="Kamme C."/>
            <person name="Lundgren K."/>
            <person name="Prellner K."/>
        </authorList>
    </citation>
    <scope>NUCLEOTIDE SEQUENCE [LARGE SCALE GENOMIC DNA]</scope>
    <source>
        <strain evidence="1 2">PC3997IV</strain>
    </source>
</reference>